<organism evidence="1 2">
    <name type="scientific">Phoxinus phoxinus</name>
    <name type="common">Eurasian minnow</name>
    <dbReference type="NCBI Taxonomy" id="58324"/>
    <lineage>
        <taxon>Eukaryota</taxon>
        <taxon>Metazoa</taxon>
        <taxon>Chordata</taxon>
        <taxon>Craniata</taxon>
        <taxon>Vertebrata</taxon>
        <taxon>Euteleostomi</taxon>
        <taxon>Actinopterygii</taxon>
        <taxon>Neopterygii</taxon>
        <taxon>Teleostei</taxon>
        <taxon>Ostariophysi</taxon>
        <taxon>Cypriniformes</taxon>
        <taxon>Leuciscidae</taxon>
        <taxon>Phoxininae</taxon>
        <taxon>Phoxinus</taxon>
    </lineage>
</organism>
<protein>
    <submittedName>
        <fullName evidence="1">Uncharacterized protein</fullName>
    </submittedName>
</protein>
<accession>A0AAN9CEL2</accession>
<dbReference type="PANTHER" id="PTHR46723:SF1">
    <property type="entry name" value="LEUCINE-RICH REPEAT AND IQ DOMAIN-CONTAINING PROTEIN 3"/>
    <property type="match status" value="1"/>
</dbReference>
<proteinExistence type="predicted"/>
<name>A0AAN9CEL2_9TELE</name>
<comment type="caution">
    <text evidence="1">The sequence shown here is derived from an EMBL/GenBank/DDBJ whole genome shotgun (WGS) entry which is preliminary data.</text>
</comment>
<gene>
    <name evidence="1" type="ORF">R3I93_019905</name>
</gene>
<evidence type="ECO:0000313" key="2">
    <source>
        <dbReference type="Proteomes" id="UP001364617"/>
    </source>
</evidence>
<evidence type="ECO:0000313" key="1">
    <source>
        <dbReference type="EMBL" id="KAK7130413.1"/>
    </source>
</evidence>
<sequence>MYSSKFRSLRPLTYVPEGLKPQPPNERNPGGIVTMRELAHQNRITSREKSSVSSRPQSLQLPPIFGPSRAREQCPHISLAPFKVIDRAHQPFDKARTQRSLAEKVTEHHTGRRHDFLEARRTDVRLRQDREVPDMERTLTRQRAKLEQDAHHARHKYAQFLEEKRRRVQEQEMVSSFSQQHNSLGRAVFRYNTWRRENGLQ</sequence>
<keyword evidence="2" id="KW-1185">Reference proteome</keyword>
<dbReference type="Proteomes" id="UP001364617">
    <property type="component" value="Unassembled WGS sequence"/>
</dbReference>
<dbReference type="InterPro" id="IPR052859">
    <property type="entry name" value="LRR-IQ_domain_protein"/>
</dbReference>
<dbReference type="AlphaFoldDB" id="A0AAN9CEL2"/>
<dbReference type="EMBL" id="JAYKXH010000021">
    <property type="protein sequence ID" value="KAK7130413.1"/>
    <property type="molecule type" value="Genomic_DNA"/>
</dbReference>
<reference evidence="1 2" key="1">
    <citation type="submission" date="2024-02" db="EMBL/GenBank/DDBJ databases">
        <title>Chromosome-level genome assembly of the Eurasian Minnow (Phoxinus phoxinus).</title>
        <authorList>
            <person name="Oriowo T.O."/>
            <person name="Martin S."/>
            <person name="Stange M."/>
            <person name="Chrysostomakis Y."/>
            <person name="Brown T."/>
            <person name="Winkler S."/>
            <person name="Kukowka S."/>
            <person name="Myers E.W."/>
            <person name="Bohne A."/>
        </authorList>
    </citation>
    <scope>NUCLEOTIDE SEQUENCE [LARGE SCALE GENOMIC DNA]</scope>
    <source>
        <strain evidence="1">ZFMK-TIS-60720</strain>
        <tissue evidence="1">Whole Organism</tissue>
    </source>
</reference>
<dbReference type="PANTHER" id="PTHR46723">
    <property type="entry name" value="LEUCINE-RICH REPEAT AND IQ DOMAIN-CONTAINING PROTEIN 3"/>
    <property type="match status" value="1"/>
</dbReference>